<comment type="caution">
    <text evidence="11">The sequence shown here is derived from an EMBL/GenBank/DDBJ whole genome shotgun (WGS) entry which is preliminary data.</text>
</comment>
<dbReference type="InterPro" id="IPR058922">
    <property type="entry name" value="WHD_DRP"/>
</dbReference>
<evidence type="ECO:0000313" key="11">
    <source>
        <dbReference type="EMBL" id="PIN18058.1"/>
    </source>
</evidence>
<evidence type="ECO:0000256" key="7">
    <source>
        <dbReference type="SAM" id="MobiDB-lite"/>
    </source>
</evidence>
<dbReference type="InterPro" id="IPR042197">
    <property type="entry name" value="Apaf_helical"/>
</dbReference>
<evidence type="ECO:0000256" key="3">
    <source>
        <dbReference type="ARBA" id="ARBA00022737"/>
    </source>
</evidence>
<dbReference type="PRINTS" id="PR00364">
    <property type="entry name" value="DISEASERSIST"/>
</dbReference>
<sequence>MVDAVVQSVISQATNALVEEGITFFGTKENIGMVQEMISNLLSYLNIVESNQIESLEANHLIKEIRELAQDAEDYLGEYFSKIEPHSTEGRLDFLKRYYRMIRHCRTVRKLNDNIHKFNNNVQGIKQRAQNLLASKGDHKLKSDAAAAGSSSSVHEEARSEGKTFLHREHGSILGRKNILEELHTEISKENEDMCRIITIVGPGGVGKTTVAKKIIKEYEETALDKALVKALVHVPQDSNADDILNDIAKQVCKGNDTMEKKWGPELISKLKREKYLILLDDVWNKKTWDQLRDALIIASKEGGIIIVTSRDIDVCTYIGATAQQYQKVEIFPVSLGVLGKDDAQRLFNDMISPHYETDISEPLRKIGEEIVKKCGGLPLAIEVVAGMLQVKPRTLLAWNEVLENMSQISENSCLKILELSYKELPRELKPLFLYFGIFPRDEVINVPQLIPLWIAEKFIPDDGRQDDYVEIQINKLVLRNLVHVRSRKFDGRVKSCEIHSLVHDLCTQLGEENNYFCTRDNLIHSSTALSVGTSTYGPKDRRRVTTNTSISDKKLSGFGQEVEMPKLRALFCFYKDGGLFEFLKLKVSKFKLLRLLIIDLSHNEKMVVEVPKEIANLTGLIYLKMAGNISGIPESIRRLKRIRTLEIRSNDIPRGILKMKHVKHLFLSSLIVVKDYQNSSKNLPGCFKYSRDEDHDDVDEELEVDLPKIESLDIDFGPDFTLTSSSVKKLPNLRRLRIYVTKREMMGVFFPATPVLTRLEALKLQIYVSYFSEDEYQIPKLDLSGYHHLEKLNLYFDSPCDITHKVIFPHDLVKISLKKVINLEDIMEELKPLPKLKIIKLKKCKANMALDFSANFSSLQMLMLKQTAFPELKMNDDRTAKLARFKHEPSPLTLGAKIPPGLRKKMEDDISFEEVVQSLKMDSIKKAGSIKKAD</sequence>
<dbReference type="EMBL" id="NKXS01001535">
    <property type="protein sequence ID" value="PIN18058.1"/>
    <property type="molecule type" value="Genomic_DNA"/>
</dbReference>
<dbReference type="InterPro" id="IPR041118">
    <property type="entry name" value="Rx_N"/>
</dbReference>
<evidence type="ECO:0000256" key="1">
    <source>
        <dbReference type="ARBA" id="ARBA00008894"/>
    </source>
</evidence>
<dbReference type="Pfam" id="PF18052">
    <property type="entry name" value="Rx_N"/>
    <property type="match status" value="1"/>
</dbReference>
<name>A0A2G9HKJ6_9LAMI</name>
<dbReference type="Pfam" id="PF23559">
    <property type="entry name" value="WHD_DRP"/>
    <property type="match status" value="1"/>
</dbReference>
<keyword evidence="2" id="KW-0433">Leucine-rich repeat</keyword>
<organism evidence="11 12">
    <name type="scientific">Handroanthus impetiginosus</name>
    <dbReference type="NCBI Taxonomy" id="429701"/>
    <lineage>
        <taxon>Eukaryota</taxon>
        <taxon>Viridiplantae</taxon>
        <taxon>Streptophyta</taxon>
        <taxon>Embryophyta</taxon>
        <taxon>Tracheophyta</taxon>
        <taxon>Spermatophyta</taxon>
        <taxon>Magnoliopsida</taxon>
        <taxon>eudicotyledons</taxon>
        <taxon>Gunneridae</taxon>
        <taxon>Pentapetalae</taxon>
        <taxon>asterids</taxon>
        <taxon>lamiids</taxon>
        <taxon>Lamiales</taxon>
        <taxon>Bignoniaceae</taxon>
        <taxon>Crescentiina</taxon>
        <taxon>Tabebuia alliance</taxon>
        <taxon>Handroanthus</taxon>
    </lineage>
</organism>
<evidence type="ECO:0000259" key="10">
    <source>
        <dbReference type="Pfam" id="PF23559"/>
    </source>
</evidence>
<feature type="region of interest" description="Disordered" evidence="7">
    <location>
        <begin position="144"/>
        <end position="166"/>
    </location>
</feature>
<keyword evidence="5" id="KW-0611">Plant defense</keyword>
<dbReference type="SUPFAM" id="SSF52540">
    <property type="entry name" value="P-loop containing nucleoside triphosphate hydrolases"/>
    <property type="match status" value="1"/>
</dbReference>
<dbReference type="GO" id="GO:0043531">
    <property type="term" value="F:ADP binding"/>
    <property type="evidence" value="ECO:0007669"/>
    <property type="project" value="InterPro"/>
</dbReference>
<evidence type="ECO:0000256" key="5">
    <source>
        <dbReference type="ARBA" id="ARBA00022821"/>
    </source>
</evidence>
<dbReference type="PANTHER" id="PTHR23155">
    <property type="entry name" value="DISEASE RESISTANCE PROTEIN RP"/>
    <property type="match status" value="1"/>
</dbReference>
<accession>A0A2G9HKJ6</accession>
<keyword evidence="6" id="KW-0067">ATP-binding</keyword>
<keyword evidence="12" id="KW-1185">Reference proteome</keyword>
<dbReference type="Gene3D" id="3.40.50.300">
    <property type="entry name" value="P-loop containing nucleotide triphosphate hydrolases"/>
    <property type="match status" value="1"/>
</dbReference>
<dbReference type="PANTHER" id="PTHR23155:SF1238">
    <property type="entry name" value="TOMV SUSCEPTIBLE PROTEIN TM-2"/>
    <property type="match status" value="1"/>
</dbReference>
<feature type="compositionally biased region" description="Basic and acidic residues" evidence="7">
    <location>
        <begin position="154"/>
        <end position="166"/>
    </location>
</feature>
<comment type="similarity">
    <text evidence="1">Belongs to the disease resistance NB-LRR family.</text>
</comment>
<dbReference type="InterPro" id="IPR036388">
    <property type="entry name" value="WH-like_DNA-bd_sf"/>
</dbReference>
<feature type="domain" description="NB-ARC" evidence="8">
    <location>
        <begin position="178"/>
        <end position="332"/>
    </location>
</feature>
<dbReference type="Proteomes" id="UP000231279">
    <property type="component" value="Unassembled WGS sequence"/>
</dbReference>
<dbReference type="GO" id="GO:0098542">
    <property type="term" value="P:defense response to other organism"/>
    <property type="evidence" value="ECO:0007669"/>
    <property type="project" value="TreeGrafter"/>
</dbReference>
<dbReference type="STRING" id="429701.A0A2G9HKJ6"/>
<keyword evidence="4" id="KW-0547">Nucleotide-binding</keyword>
<dbReference type="InterPro" id="IPR044974">
    <property type="entry name" value="Disease_R_plants"/>
</dbReference>
<dbReference type="Gene3D" id="1.10.10.10">
    <property type="entry name" value="Winged helix-like DNA-binding domain superfamily/Winged helix DNA-binding domain"/>
    <property type="match status" value="1"/>
</dbReference>
<evidence type="ECO:0000313" key="12">
    <source>
        <dbReference type="Proteomes" id="UP000231279"/>
    </source>
</evidence>
<evidence type="ECO:0000259" key="9">
    <source>
        <dbReference type="Pfam" id="PF18052"/>
    </source>
</evidence>
<proteinExistence type="inferred from homology"/>
<evidence type="ECO:0000256" key="6">
    <source>
        <dbReference type="ARBA" id="ARBA00022840"/>
    </source>
</evidence>
<feature type="compositionally biased region" description="Low complexity" evidence="7">
    <location>
        <begin position="144"/>
        <end position="153"/>
    </location>
</feature>
<feature type="domain" description="Disease resistance protein winged helix" evidence="10">
    <location>
        <begin position="438"/>
        <end position="507"/>
    </location>
</feature>
<dbReference type="Gene3D" id="1.10.8.430">
    <property type="entry name" value="Helical domain of apoptotic protease-activating factors"/>
    <property type="match status" value="1"/>
</dbReference>
<dbReference type="Pfam" id="PF00931">
    <property type="entry name" value="NB-ARC"/>
    <property type="match status" value="1"/>
</dbReference>
<feature type="domain" description="Disease resistance N-terminal" evidence="9">
    <location>
        <begin position="5"/>
        <end position="90"/>
    </location>
</feature>
<dbReference type="OrthoDB" id="1749650at2759"/>
<dbReference type="Gene3D" id="3.80.10.10">
    <property type="entry name" value="Ribonuclease Inhibitor"/>
    <property type="match status" value="1"/>
</dbReference>
<reference evidence="12" key="1">
    <citation type="journal article" date="2018" name="Gigascience">
        <title>Genome assembly of the Pink Ipe (Handroanthus impetiginosus, Bignoniaceae), a highly valued, ecologically keystone Neotropical timber forest tree.</title>
        <authorList>
            <person name="Silva-Junior O.B."/>
            <person name="Grattapaglia D."/>
            <person name="Novaes E."/>
            <person name="Collevatti R.G."/>
        </authorList>
    </citation>
    <scope>NUCLEOTIDE SEQUENCE [LARGE SCALE GENOMIC DNA]</scope>
    <source>
        <strain evidence="12">cv. UFG-1</strain>
    </source>
</reference>
<evidence type="ECO:0000256" key="2">
    <source>
        <dbReference type="ARBA" id="ARBA00022614"/>
    </source>
</evidence>
<dbReference type="InterPro" id="IPR032675">
    <property type="entry name" value="LRR_dom_sf"/>
</dbReference>
<evidence type="ECO:0000259" key="8">
    <source>
        <dbReference type="Pfam" id="PF00931"/>
    </source>
</evidence>
<dbReference type="SUPFAM" id="SSF52058">
    <property type="entry name" value="L domain-like"/>
    <property type="match status" value="1"/>
</dbReference>
<gene>
    <name evidence="11" type="ORF">CDL12_09278</name>
</gene>
<protein>
    <submittedName>
        <fullName evidence="11">Apoptotic ATPase</fullName>
    </submittedName>
</protein>
<dbReference type="InterPro" id="IPR002182">
    <property type="entry name" value="NB-ARC"/>
</dbReference>
<dbReference type="AlphaFoldDB" id="A0A2G9HKJ6"/>
<dbReference type="InterPro" id="IPR027417">
    <property type="entry name" value="P-loop_NTPase"/>
</dbReference>
<keyword evidence="3" id="KW-0677">Repeat</keyword>
<dbReference type="Gene3D" id="1.20.5.4130">
    <property type="match status" value="1"/>
</dbReference>
<evidence type="ECO:0000256" key="4">
    <source>
        <dbReference type="ARBA" id="ARBA00022741"/>
    </source>
</evidence>